<name>A0AAD7TL88_9APHY</name>
<reference evidence="3" key="1">
    <citation type="submission" date="2022-11" db="EMBL/GenBank/DDBJ databases">
        <title>Genome Sequence of Cubamyces cubensis.</title>
        <authorList>
            <person name="Buettner E."/>
        </authorList>
    </citation>
    <scope>NUCLEOTIDE SEQUENCE</scope>
    <source>
        <strain evidence="3">MPL-01</strain>
    </source>
</reference>
<dbReference type="InterPro" id="IPR036910">
    <property type="entry name" value="HMG_box_dom_sf"/>
</dbReference>
<keyword evidence="4" id="KW-1185">Reference proteome</keyword>
<feature type="domain" description="HMG box" evidence="2">
    <location>
        <begin position="13"/>
        <end position="88"/>
    </location>
</feature>
<protein>
    <recommendedName>
        <fullName evidence="2">HMG box domain-containing protein</fullName>
    </recommendedName>
</protein>
<evidence type="ECO:0000313" key="4">
    <source>
        <dbReference type="Proteomes" id="UP001215151"/>
    </source>
</evidence>
<dbReference type="AlphaFoldDB" id="A0AAD7TL88"/>
<gene>
    <name evidence="3" type="ORF">ONZ51_g10882</name>
</gene>
<dbReference type="EMBL" id="JAPEVG010000463">
    <property type="protein sequence ID" value="KAJ8462474.1"/>
    <property type="molecule type" value="Genomic_DNA"/>
</dbReference>
<evidence type="ECO:0000256" key="1">
    <source>
        <dbReference type="SAM" id="MobiDB-lite"/>
    </source>
</evidence>
<evidence type="ECO:0000259" key="2">
    <source>
        <dbReference type="SMART" id="SM00398"/>
    </source>
</evidence>
<dbReference type="InterPro" id="IPR009071">
    <property type="entry name" value="HMG_box_dom"/>
</dbReference>
<dbReference type="SUPFAM" id="SSF47095">
    <property type="entry name" value="HMG-box"/>
    <property type="match status" value="1"/>
</dbReference>
<dbReference type="Gene3D" id="1.10.30.10">
    <property type="entry name" value="High mobility group box domain"/>
    <property type="match status" value="1"/>
</dbReference>
<dbReference type="SMART" id="SM00398">
    <property type="entry name" value="HMG"/>
    <property type="match status" value="1"/>
</dbReference>
<dbReference type="Proteomes" id="UP001215151">
    <property type="component" value="Unassembled WGS sequence"/>
</dbReference>
<evidence type="ECO:0000313" key="3">
    <source>
        <dbReference type="EMBL" id="KAJ8462474.1"/>
    </source>
</evidence>
<feature type="region of interest" description="Disordered" evidence="1">
    <location>
        <begin position="342"/>
        <end position="364"/>
    </location>
</feature>
<organism evidence="3 4">
    <name type="scientific">Trametes cubensis</name>
    <dbReference type="NCBI Taxonomy" id="1111947"/>
    <lineage>
        <taxon>Eukaryota</taxon>
        <taxon>Fungi</taxon>
        <taxon>Dikarya</taxon>
        <taxon>Basidiomycota</taxon>
        <taxon>Agaricomycotina</taxon>
        <taxon>Agaricomycetes</taxon>
        <taxon>Polyporales</taxon>
        <taxon>Polyporaceae</taxon>
        <taxon>Trametes</taxon>
    </lineage>
</organism>
<feature type="region of interest" description="Disordered" evidence="1">
    <location>
        <begin position="393"/>
        <end position="420"/>
    </location>
</feature>
<feature type="region of interest" description="Disordered" evidence="1">
    <location>
        <begin position="119"/>
        <end position="138"/>
    </location>
</feature>
<sequence>MPSDSQHPVQPKKASAATNAWILYRKDVMPALRQLHEDAGLPVLPQSEYSKVVSRLWHSATEAERSVYRERAKRMRDEEMAKTPLNLEVNGGASGIVPPTLMPMDAAWYGGSLSTSPGSSSVLSSMSTTPAQGKSSPPVFNTGPSTPYPQMSTEENIGSYFAPVHQNTGMWANPTTPSISLSQLYTKDNLCAELDGSGFAVETQPAAQSIISHVDDFQELPHAGAQFHGLSPSMSYQPPSLFLDDAGGSSASQASHTLLGDDFPSMDHGCDTTLTFPVQGDISYAPVYATPGASVQAQTSAPYYGGTPSLDIVQSNANAGAIIFEPHMSLEQELASFASHDMSYPSKPQELDGQSFLDSAGSSASPPATLGPMLSLLLADDVDPSLEWYPSNGQDFRSTLSPPSPAPYNAPTPEDFSPGTYNDWTIYDIDPFTPSTDITQSPASANDVWSDGENSTAVLYDEHVDYSFESSEYPADWTQRWSRA</sequence>
<feature type="compositionally biased region" description="Low complexity" evidence="1">
    <location>
        <begin position="119"/>
        <end position="130"/>
    </location>
</feature>
<accession>A0AAD7TL88</accession>
<comment type="caution">
    <text evidence="3">The sequence shown here is derived from an EMBL/GenBank/DDBJ whole genome shotgun (WGS) entry which is preliminary data.</text>
</comment>
<dbReference type="Pfam" id="PF09011">
    <property type="entry name" value="HMG_box_2"/>
    <property type="match status" value="1"/>
</dbReference>
<proteinExistence type="predicted"/>